<name>A0A1H1MMQ6_9BRAD</name>
<evidence type="ECO:0000256" key="1">
    <source>
        <dbReference type="SAM" id="MobiDB-lite"/>
    </source>
</evidence>
<protein>
    <submittedName>
        <fullName evidence="3">Phasin protein</fullName>
    </submittedName>
</protein>
<feature type="region of interest" description="Disordered" evidence="1">
    <location>
        <begin position="1"/>
        <end position="70"/>
    </location>
</feature>
<sequence>MSTTHQDKSSDKPRQRNRKTGQRDQKPGRQRNPKPDPRDRDPIGSVIASNDAPTSGTAAPAEQPLIDEVEPAEVLVIDEVAAADAPPVEEVAAVDAPPIEPTAPADQSSPVDIQTIANAYRDYARKSFQENRSFVEKLRGVRSFDKAIEVQTDYARQAYANFVAESQKISALYGELAKQIFRPRKASRPS</sequence>
<dbReference type="InterPro" id="IPR018968">
    <property type="entry name" value="Phasin"/>
</dbReference>
<evidence type="ECO:0000259" key="2">
    <source>
        <dbReference type="Pfam" id="PF09361"/>
    </source>
</evidence>
<dbReference type="Proteomes" id="UP000243904">
    <property type="component" value="Chromosome I"/>
</dbReference>
<accession>A0A1H1MMQ6</accession>
<proteinExistence type="predicted"/>
<feature type="compositionally biased region" description="Polar residues" evidence="1">
    <location>
        <begin position="47"/>
        <end position="57"/>
    </location>
</feature>
<feature type="compositionally biased region" description="Basic and acidic residues" evidence="1">
    <location>
        <begin position="1"/>
        <end position="14"/>
    </location>
</feature>
<organism evidence="3 4">
    <name type="scientific">Bradyrhizobium canariense</name>
    <dbReference type="NCBI Taxonomy" id="255045"/>
    <lineage>
        <taxon>Bacteria</taxon>
        <taxon>Pseudomonadati</taxon>
        <taxon>Pseudomonadota</taxon>
        <taxon>Alphaproteobacteria</taxon>
        <taxon>Hyphomicrobiales</taxon>
        <taxon>Nitrobacteraceae</taxon>
        <taxon>Bradyrhizobium</taxon>
    </lineage>
</organism>
<gene>
    <name evidence="3" type="ORF">SAMN05444158_0260</name>
</gene>
<dbReference type="Pfam" id="PF09361">
    <property type="entry name" value="Phasin_2"/>
    <property type="match status" value="1"/>
</dbReference>
<evidence type="ECO:0000313" key="4">
    <source>
        <dbReference type="Proteomes" id="UP000243904"/>
    </source>
</evidence>
<feature type="domain" description="Phasin" evidence="2">
    <location>
        <begin position="113"/>
        <end position="185"/>
    </location>
</feature>
<reference evidence="4" key="1">
    <citation type="submission" date="2016-10" db="EMBL/GenBank/DDBJ databases">
        <authorList>
            <person name="Varghese N."/>
            <person name="Submissions S."/>
        </authorList>
    </citation>
    <scope>NUCLEOTIDE SEQUENCE [LARGE SCALE GENOMIC DNA]</scope>
    <source>
        <strain evidence="4">GAS369</strain>
    </source>
</reference>
<dbReference type="AlphaFoldDB" id="A0A1H1MMQ6"/>
<keyword evidence="4" id="KW-1185">Reference proteome</keyword>
<evidence type="ECO:0000313" key="3">
    <source>
        <dbReference type="EMBL" id="SDR87249.1"/>
    </source>
</evidence>
<feature type="compositionally biased region" description="Basic and acidic residues" evidence="1">
    <location>
        <begin position="21"/>
        <end position="42"/>
    </location>
</feature>
<dbReference type="EMBL" id="LT629750">
    <property type="protein sequence ID" value="SDR87249.1"/>
    <property type="molecule type" value="Genomic_DNA"/>
</dbReference>